<dbReference type="OrthoDB" id="1808778at2"/>
<name>A0A1G8IZW4_9FIRM</name>
<evidence type="ECO:0000313" key="2">
    <source>
        <dbReference type="EMBL" id="SDI24585.1"/>
    </source>
</evidence>
<gene>
    <name evidence="2" type="ORF">SAMN05443529_13054</name>
</gene>
<evidence type="ECO:0000259" key="1">
    <source>
        <dbReference type="Pfam" id="PF19912"/>
    </source>
</evidence>
<evidence type="ECO:0000313" key="3">
    <source>
        <dbReference type="Proteomes" id="UP000198656"/>
    </source>
</evidence>
<dbReference type="EMBL" id="FNCP01000030">
    <property type="protein sequence ID" value="SDI24585.1"/>
    <property type="molecule type" value="Genomic_DNA"/>
</dbReference>
<organism evidence="2 3">
    <name type="scientific">Desulfosporosinus hippei DSM 8344</name>
    <dbReference type="NCBI Taxonomy" id="1121419"/>
    <lineage>
        <taxon>Bacteria</taxon>
        <taxon>Bacillati</taxon>
        <taxon>Bacillota</taxon>
        <taxon>Clostridia</taxon>
        <taxon>Eubacteriales</taxon>
        <taxon>Desulfitobacteriaceae</taxon>
        <taxon>Desulfosporosinus</taxon>
    </lineage>
</organism>
<accession>A0A1G8IZW4</accession>
<feature type="domain" description="DUF6385" evidence="1">
    <location>
        <begin position="274"/>
        <end position="352"/>
    </location>
</feature>
<keyword evidence="3" id="KW-1185">Reference proteome</keyword>
<reference evidence="3" key="1">
    <citation type="submission" date="2016-10" db="EMBL/GenBank/DDBJ databases">
        <authorList>
            <person name="Varghese N."/>
            <person name="Submissions S."/>
        </authorList>
    </citation>
    <scope>NUCLEOTIDE SEQUENCE [LARGE SCALE GENOMIC DNA]</scope>
    <source>
        <strain evidence="3">DSM 8344</strain>
    </source>
</reference>
<dbReference type="RefSeq" id="WP_092335371.1">
    <property type="nucleotide sequence ID" value="NZ_FNCP01000030.1"/>
</dbReference>
<dbReference type="Pfam" id="PF19912">
    <property type="entry name" value="DUF6385"/>
    <property type="match status" value="1"/>
</dbReference>
<dbReference type="STRING" id="1121419.SAMN05443529_13054"/>
<proteinExistence type="predicted"/>
<dbReference type="InterPro" id="IPR045965">
    <property type="entry name" value="DUF6385"/>
</dbReference>
<protein>
    <recommendedName>
        <fullName evidence="1">DUF6385 domain-containing protein</fullName>
    </recommendedName>
</protein>
<sequence>MRRNMTGTFNRVPNGNFLRRSKAQDDFPESWLQIGGNNESTWRFISESKVNPTLEINNSTAIRSGIIQTKEASLSIGKDKEWLFKVNLKGERPDTQVYIRIYPISLEGNVSKPIEYYFRIGLKKEQISQVISAGYNVDFFRLEIGIMGQGSLDIFKVIAYSLSPGTMKRRVINNNKAWTHKIESIKTIEEIKKPIRLASPIPIQVPVNVHATVSADVRNLTPIRDKVQVYGNNQVPIATSVSGLVQVEISSHEFYESLEDVTATEKMSTTITRDISALHRCSFSVLNFGSDPAFIQIELSPDGIHWLTEDSLQEVLPGKLVLVSPKNFLRFIRISYKAENFTMLRIWVQAQN</sequence>
<dbReference type="AlphaFoldDB" id="A0A1G8IZW4"/>
<dbReference type="Proteomes" id="UP000198656">
    <property type="component" value="Unassembled WGS sequence"/>
</dbReference>